<dbReference type="GO" id="GO:0004181">
    <property type="term" value="F:metallocarboxypeptidase activity"/>
    <property type="evidence" value="ECO:0007669"/>
    <property type="project" value="InterPro"/>
</dbReference>
<evidence type="ECO:0008006" key="2">
    <source>
        <dbReference type="Google" id="ProtNLM"/>
    </source>
</evidence>
<dbReference type="PROSITE" id="PS52034">
    <property type="entry name" value="PEPTIDASE_M32"/>
    <property type="match status" value="1"/>
</dbReference>
<dbReference type="SUPFAM" id="SSF55486">
    <property type="entry name" value="Metalloproteases ('zincins'), catalytic domain"/>
    <property type="match status" value="1"/>
</dbReference>
<dbReference type="GO" id="GO:0006508">
    <property type="term" value="P:proteolysis"/>
    <property type="evidence" value="ECO:0007669"/>
    <property type="project" value="InterPro"/>
</dbReference>
<sequence length="494" mass="57071">MSSVEFMKRVNNLYRFSALLGHLGWDQKTFMPAKGAESRGEMMAWLAAERHSRLCDPEFGNLLSELEANDMDNDLASNVKEMRRQYNQAVKLPSDFVSQFTRARSDALIIWEQARAKSDFSLFSSHLKTLISLTRQKIEYLGVQDTPYDVLLDDYEMGMTVADYDPLFVGLKSRLVPLLQEITNSEVKLPKLPKEMLFSANEQEEFCLRVSRNMGFDFEAGRMDQSTHPFCAGIWPGDTRITTRFDEKDPFSCLYAVMHESGHGLYEQGLPKEHSFSPRGQSVSLGIHESQSRLWENQIGRTTAFWRIALPWFKEEFPDFPDWDAKTVDLLVNEVKPDYIRVEADEVTYNLHIMLRYEMEKLIFNQELSVEKIPETWNQMFEDWFGIEVDKDSNGCLQDIHWSMGAFGYFPTYTLGNLYAAQLLETMSKQLGDIDTLVESGNWSGIQVWLRENIHQKGSQSSATELIEEITGAAPSPEPFLNYVENKYRRLYKL</sequence>
<dbReference type="PANTHER" id="PTHR34217:SF1">
    <property type="entry name" value="CARBOXYPEPTIDASE 1"/>
    <property type="match status" value="1"/>
</dbReference>
<dbReference type="Gene3D" id="1.10.1370.30">
    <property type="match status" value="1"/>
</dbReference>
<name>A0A382B7U8_9ZZZZ</name>
<gene>
    <name evidence="1" type="ORF">METZ01_LOCUS162623</name>
</gene>
<dbReference type="EMBL" id="UINC01028567">
    <property type="protein sequence ID" value="SVB09769.1"/>
    <property type="molecule type" value="Genomic_DNA"/>
</dbReference>
<proteinExistence type="predicted"/>
<reference evidence="1" key="1">
    <citation type="submission" date="2018-05" db="EMBL/GenBank/DDBJ databases">
        <authorList>
            <person name="Lanie J.A."/>
            <person name="Ng W.-L."/>
            <person name="Kazmierczak K.M."/>
            <person name="Andrzejewski T.M."/>
            <person name="Davidsen T.M."/>
            <person name="Wayne K.J."/>
            <person name="Tettelin H."/>
            <person name="Glass J.I."/>
            <person name="Rusch D."/>
            <person name="Podicherti R."/>
            <person name="Tsui H.-C.T."/>
            <person name="Winkler M.E."/>
        </authorList>
    </citation>
    <scope>NUCLEOTIDE SEQUENCE</scope>
</reference>
<dbReference type="InterPro" id="IPR001333">
    <property type="entry name" value="Peptidase_M32_Taq"/>
</dbReference>
<dbReference type="Pfam" id="PF02074">
    <property type="entry name" value="Peptidase_M32"/>
    <property type="match status" value="1"/>
</dbReference>
<accession>A0A382B7U8</accession>
<evidence type="ECO:0000313" key="1">
    <source>
        <dbReference type="EMBL" id="SVB09769.1"/>
    </source>
</evidence>
<organism evidence="1">
    <name type="scientific">marine metagenome</name>
    <dbReference type="NCBI Taxonomy" id="408172"/>
    <lineage>
        <taxon>unclassified sequences</taxon>
        <taxon>metagenomes</taxon>
        <taxon>ecological metagenomes</taxon>
    </lineage>
</organism>
<dbReference type="PRINTS" id="PR00998">
    <property type="entry name" value="CRBOXYPTASET"/>
</dbReference>
<dbReference type="AlphaFoldDB" id="A0A382B7U8"/>
<dbReference type="CDD" id="cd06460">
    <property type="entry name" value="M32_Taq"/>
    <property type="match status" value="1"/>
</dbReference>
<protein>
    <recommendedName>
        <fullName evidence="2">Peptidase M32 carboxypeptidase Taq metallopeptidase</fullName>
    </recommendedName>
</protein>
<dbReference type="PIRSF" id="PIRSF006615">
    <property type="entry name" value="Zn_crbxpep_Taq"/>
    <property type="match status" value="1"/>
</dbReference>
<dbReference type="PANTHER" id="PTHR34217">
    <property type="entry name" value="METAL-DEPENDENT CARBOXYPEPTIDASE"/>
    <property type="match status" value="1"/>
</dbReference>